<comment type="caution">
    <text evidence="8">The sequence shown here is derived from an EMBL/GenBank/DDBJ whole genome shotgun (WGS) entry which is preliminary data.</text>
</comment>
<evidence type="ECO:0000256" key="2">
    <source>
        <dbReference type="ARBA" id="ARBA00022729"/>
    </source>
</evidence>
<evidence type="ECO:0000313" key="8">
    <source>
        <dbReference type="EMBL" id="CAH3116212.1"/>
    </source>
</evidence>
<evidence type="ECO:0000256" key="4">
    <source>
        <dbReference type="ARBA" id="ARBA00023157"/>
    </source>
</evidence>
<keyword evidence="4" id="KW-1015">Disulfide bond</keyword>
<dbReference type="InterPro" id="IPR051586">
    <property type="entry name" value="PKC-binding_NELL"/>
</dbReference>
<dbReference type="PROSITE" id="PS01187">
    <property type="entry name" value="EGF_CA"/>
    <property type="match status" value="1"/>
</dbReference>
<dbReference type="InterPro" id="IPR024731">
    <property type="entry name" value="NELL2-like_EGF"/>
</dbReference>
<evidence type="ECO:0000256" key="1">
    <source>
        <dbReference type="ARBA" id="ARBA00022536"/>
    </source>
</evidence>
<feature type="domain" description="EGF-like" evidence="7">
    <location>
        <begin position="133"/>
        <end position="172"/>
    </location>
</feature>
<keyword evidence="1 6" id="KW-0245">EGF-like domain</keyword>
<evidence type="ECO:0000256" key="5">
    <source>
        <dbReference type="ARBA" id="ARBA00023180"/>
    </source>
</evidence>
<keyword evidence="3" id="KW-0677">Repeat</keyword>
<dbReference type="CDD" id="cd00054">
    <property type="entry name" value="EGF_CA"/>
    <property type="match status" value="1"/>
</dbReference>
<comment type="caution">
    <text evidence="6">Lacks conserved residue(s) required for the propagation of feature annotation.</text>
</comment>
<dbReference type="EMBL" id="CALNXK010000029">
    <property type="protein sequence ID" value="CAH3116212.1"/>
    <property type="molecule type" value="Genomic_DNA"/>
</dbReference>
<feature type="domain" description="EGF-like" evidence="7">
    <location>
        <begin position="5"/>
        <end position="44"/>
    </location>
</feature>
<dbReference type="InterPro" id="IPR001881">
    <property type="entry name" value="EGF-like_Ca-bd_dom"/>
</dbReference>
<evidence type="ECO:0000259" key="7">
    <source>
        <dbReference type="PROSITE" id="PS50026"/>
    </source>
</evidence>
<keyword evidence="5" id="KW-0325">Glycoprotein</keyword>
<protein>
    <recommendedName>
        <fullName evidence="7">EGF-like domain-containing protein</fullName>
    </recommendedName>
</protein>
<dbReference type="SUPFAM" id="SSF57196">
    <property type="entry name" value="EGF/Laminin"/>
    <property type="match status" value="1"/>
</dbReference>
<dbReference type="PROSITE" id="PS00010">
    <property type="entry name" value="ASX_HYDROXYL"/>
    <property type="match status" value="1"/>
</dbReference>
<sequence>ISLSADGTCAGVRCHPDAICDEEALLGPVCVCRPGYKGDGRKCTGGTYNLIFIFLCHSGSATAIAEIDLNIDECSDDDNKCHQEAECINTFGSYNCSCKPGFEGDGYNCRRKFLFVFSKTNLDLLAAHPKQKTDGTCAGIVCVVDAVCVTTQNGAQVCECKAGFTGNGLDCRGKQTCK</sequence>
<dbReference type="InterPro" id="IPR018097">
    <property type="entry name" value="EGF_Ca-bd_CS"/>
</dbReference>
<feature type="domain" description="EGF-like" evidence="7">
    <location>
        <begin position="70"/>
        <end position="110"/>
    </location>
</feature>
<dbReference type="PANTHER" id="PTHR24042">
    <property type="entry name" value="NEL HOMOLOG"/>
    <property type="match status" value="1"/>
</dbReference>
<keyword evidence="2" id="KW-0732">Signal</keyword>
<dbReference type="SUPFAM" id="SSF57184">
    <property type="entry name" value="Growth factor receptor domain"/>
    <property type="match status" value="1"/>
</dbReference>
<dbReference type="InterPro" id="IPR000152">
    <property type="entry name" value="EGF-type_Asp/Asn_hydroxyl_site"/>
</dbReference>
<name>A0ABN8NPT3_9CNID</name>
<dbReference type="SMART" id="SM00179">
    <property type="entry name" value="EGF_CA"/>
    <property type="match status" value="1"/>
</dbReference>
<feature type="non-terminal residue" evidence="8">
    <location>
        <position position="178"/>
    </location>
</feature>
<dbReference type="SMART" id="SM00181">
    <property type="entry name" value="EGF"/>
    <property type="match status" value="3"/>
</dbReference>
<accession>A0ABN8NPT3</accession>
<feature type="non-terminal residue" evidence="8">
    <location>
        <position position="1"/>
    </location>
</feature>
<dbReference type="PROSITE" id="PS50026">
    <property type="entry name" value="EGF_3"/>
    <property type="match status" value="3"/>
</dbReference>
<dbReference type="InterPro" id="IPR009030">
    <property type="entry name" value="Growth_fac_rcpt_cys_sf"/>
</dbReference>
<dbReference type="Pfam" id="PF12947">
    <property type="entry name" value="EGF_3"/>
    <property type="match status" value="2"/>
</dbReference>
<evidence type="ECO:0000256" key="3">
    <source>
        <dbReference type="ARBA" id="ARBA00022737"/>
    </source>
</evidence>
<dbReference type="InterPro" id="IPR000742">
    <property type="entry name" value="EGF"/>
</dbReference>
<evidence type="ECO:0000313" key="9">
    <source>
        <dbReference type="Proteomes" id="UP001159405"/>
    </source>
</evidence>
<dbReference type="PANTHER" id="PTHR24042:SF5">
    <property type="entry name" value="EGF-LIKE CALCIUM-BINDING DOMAIN-CONTAINING PROTEIN"/>
    <property type="match status" value="1"/>
</dbReference>
<keyword evidence="9" id="KW-1185">Reference proteome</keyword>
<gene>
    <name evidence="8" type="ORF">PLOB_00024284</name>
</gene>
<reference evidence="8 9" key="1">
    <citation type="submission" date="2022-05" db="EMBL/GenBank/DDBJ databases">
        <authorList>
            <consortium name="Genoscope - CEA"/>
            <person name="William W."/>
        </authorList>
    </citation>
    <scope>NUCLEOTIDE SEQUENCE [LARGE SCALE GENOMIC DNA]</scope>
</reference>
<proteinExistence type="predicted"/>
<dbReference type="Proteomes" id="UP001159405">
    <property type="component" value="Unassembled WGS sequence"/>
</dbReference>
<organism evidence="8 9">
    <name type="scientific">Porites lobata</name>
    <dbReference type="NCBI Taxonomy" id="104759"/>
    <lineage>
        <taxon>Eukaryota</taxon>
        <taxon>Metazoa</taxon>
        <taxon>Cnidaria</taxon>
        <taxon>Anthozoa</taxon>
        <taxon>Hexacorallia</taxon>
        <taxon>Scleractinia</taxon>
        <taxon>Fungiina</taxon>
        <taxon>Poritidae</taxon>
        <taxon>Porites</taxon>
    </lineage>
</organism>
<dbReference type="Gene3D" id="2.10.25.10">
    <property type="entry name" value="Laminin"/>
    <property type="match status" value="3"/>
</dbReference>
<evidence type="ECO:0000256" key="6">
    <source>
        <dbReference type="PROSITE-ProRule" id="PRU00076"/>
    </source>
</evidence>
<dbReference type="PROSITE" id="PS01186">
    <property type="entry name" value="EGF_2"/>
    <property type="match status" value="3"/>
</dbReference>